<dbReference type="Proteomes" id="UP001159363">
    <property type="component" value="Chromosome 6"/>
</dbReference>
<evidence type="ECO:0000313" key="1">
    <source>
        <dbReference type="EMBL" id="KAJ8878413.1"/>
    </source>
</evidence>
<protein>
    <submittedName>
        <fullName evidence="1">Uncharacterized protein</fullName>
    </submittedName>
</protein>
<proteinExistence type="predicted"/>
<organism evidence="1 2">
    <name type="scientific">Dryococelus australis</name>
    <dbReference type="NCBI Taxonomy" id="614101"/>
    <lineage>
        <taxon>Eukaryota</taxon>
        <taxon>Metazoa</taxon>
        <taxon>Ecdysozoa</taxon>
        <taxon>Arthropoda</taxon>
        <taxon>Hexapoda</taxon>
        <taxon>Insecta</taxon>
        <taxon>Pterygota</taxon>
        <taxon>Neoptera</taxon>
        <taxon>Polyneoptera</taxon>
        <taxon>Phasmatodea</taxon>
        <taxon>Verophasmatodea</taxon>
        <taxon>Anareolatae</taxon>
        <taxon>Phasmatidae</taxon>
        <taxon>Eurycanthinae</taxon>
        <taxon>Dryococelus</taxon>
    </lineage>
</organism>
<accession>A0ABQ9H285</accession>
<reference evidence="1 2" key="1">
    <citation type="submission" date="2023-02" db="EMBL/GenBank/DDBJ databases">
        <title>LHISI_Scaffold_Assembly.</title>
        <authorList>
            <person name="Stuart O.P."/>
            <person name="Cleave R."/>
            <person name="Magrath M.J.L."/>
            <person name="Mikheyev A.S."/>
        </authorList>
    </citation>
    <scope>NUCLEOTIDE SEQUENCE [LARGE SCALE GENOMIC DNA]</scope>
    <source>
        <strain evidence="1">Daus_M_001</strain>
        <tissue evidence="1">Leg muscle</tissue>
    </source>
</reference>
<keyword evidence="2" id="KW-1185">Reference proteome</keyword>
<sequence length="762" mass="84681">MALSNAASKTSRLFHKFRERSADAIFFGRHRRDLYGCNNDGEYSRKAGFNETRQGIRTTLVEELLLYYPPLPFYLPPSSPPLPFFYYTVIIALAREKPCKQAAPGASRRKLTQTNGRRAGVVMEEYCVVREGGGEEDPSSPVFSFGNATKAQQKIGKVAQRTTNVCGQSIVSPPNDVQSSSGKRCIKKKTVIKWQGLPRRSHRGALSTATARQFSASRVGAMREKMRMYRSPLALPRFQASAVQNSFNQAATLTCSYHSVNVCSKPIGVAAQFSNILQRISGGRTWTWLCQSRHLTTGRDVIASSTQKTHALAYQEQGRGGRGRARASEGGEEARSFRCGRIAVAYACLCRLPNWLYPGRRQNTTEPVACGEVLQGKLVLAQCCTHTLRTQQEPVTRVGPGETECTAATHERAARHPLHTCCDLDCTTTSKWPMQPMRVKRGEYGAVPECKGGGNGRPPGNPPPDQRHIGILLHESRVRKSGHDPAVNQTRRVVQWHACEHGSRTDTRKIRKTAGASPNCYVPVNPSPYQPPRSPDLNPLDFYLWAHLKARAYEIPVDDLGILRNRICEVPCITQMNAAMAFHSNMIQPAGHTLYVMYYGIKPYGVREPRLIAVRVAWPLCHSGPEDGRGCRLGKWREPEFPHPCYHCVYANNSPSSSNNNNNNVNNNNNNTHPAAEANRFVSARRRLLADGLMVGRRGAAEAATGIQIARARSATRNSNRRSPVFRNPHACMTTGRWCSDKNVKARVPLPTRIQHLRLPTS</sequence>
<dbReference type="Gene3D" id="3.30.420.10">
    <property type="entry name" value="Ribonuclease H-like superfamily/Ribonuclease H"/>
    <property type="match status" value="1"/>
</dbReference>
<gene>
    <name evidence="1" type="ORF">PR048_018991</name>
</gene>
<dbReference type="InterPro" id="IPR036397">
    <property type="entry name" value="RNaseH_sf"/>
</dbReference>
<name>A0ABQ9H285_9NEOP</name>
<comment type="caution">
    <text evidence="1">The sequence shown here is derived from an EMBL/GenBank/DDBJ whole genome shotgun (WGS) entry which is preliminary data.</text>
</comment>
<evidence type="ECO:0000313" key="2">
    <source>
        <dbReference type="Proteomes" id="UP001159363"/>
    </source>
</evidence>
<dbReference type="EMBL" id="JARBHB010000007">
    <property type="protein sequence ID" value="KAJ8878413.1"/>
    <property type="molecule type" value="Genomic_DNA"/>
</dbReference>